<dbReference type="Pfam" id="PF02424">
    <property type="entry name" value="ApbE"/>
    <property type="match status" value="1"/>
</dbReference>
<dbReference type="SUPFAM" id="SSF143631">
    <property type="entry name" value="ApbE-like"/>
    <property type="match status" value="1"/>
</dbReference>
<comment type="caution">
    <text evidence="13">The sequence shown here is derived from an EMBL/GenBank/DDBJ whole genome shotgun (WGS) entry which is preliminary data.</text>
</comment>
<dbReference type="PANTHER" id="PTHR30040:SF2">
    <property type="entry name" value="FAD:PROTEIN FMN TRANSFERASE"/>
    <property type="match status" value="1"/>
</dbReference>
<dbReference type="PIRSF" id="PIRSF006268">
    <property type="entry name" value="ApbE"/>
    <property type="match status" value="1"/>
</dbReference>
<evidence type="ECO:0000256" key="11">
    <source>
        <dbReference type="PIRNR" id="PIRNR006268"/>
    </source>
</evidence>
<keyword evidence="8 11" id="KW-0460">Magnesium</keyword>
<sequence>MRWLLAFLLFSNISSFAQTRKFNFSQPKMGSPFNISVYAQDSAKIYQLTQQAFQIVDSLNLIYSDYLPNSELNLLSTKSGQNTFTKVSPALWDILQQSLKAAEKSNGAFDISIGRVVKLWRKTRKEKVLPEVSILNEAIKSVGYRTIILDEKCKGVKLTNANTLLDLGGIAKGYIAQVIVDFYRKNGFQKVLVDAGGDLAMHWEGTSGWKIGINVPDSEELLQKFLILQNQSVATSGDMYQYVALNGKYYSHIVNPKTGMGLTERKNVTVIATDGATADWLATACSVLSVKKALKLIKSMPNCEVLIAEIKDGKILQWQSKGFQKYFQNED</sequence>
<dbReference type="Gene3D" id="3.10.520.10">
    <property type="entry name" value="ApbE-like domains"/>
    <property type="match status" value="1"/>
</dbReference>
<evidence type="ECO:0000256" key="5">
    <source>
        <dbReference type="ARBA" id="ARBA00022679"/>
    </source>
</evidence>
<dbReference type="EC" id="2.7.1.180" evidence="2 11"/>
<feature type="chain" id="PRO_5045844307" description="FAD:protein FMN transferase" evidence="12">
    <location>
        <begin position="18"/>
        <end position="331"/>
    </location>
</feature>
<comment type="similarity">
    <text evidence="11">Belongs to the ApbE family.</text>
</comment>
<keyword evidence="5 11" id="KW-0808">Transferase</keyword>
<dbReference type="RefSeq" id="WP_323296019.1">
    <property type="nucleotide sequence ID" value="NZ_JAYFUM010000007.1"/>
</dbReference>
<dbReference type="PANTHER" id="PTHR30040">
    <property type="entry name" value="THIAMINE BIOSYNTHESIS LIPOPROTEIN APBE"/>
    <property type="match status" value="1"/>
</dbReference>
<reference evidence="13 14" key="1">
    <citation type="submission" date="2023-12" db="EMBL/GenBank/DDBJ databases">
        <title>Novel species of the genus Arcicella isolated from rivers.</title>
        <authorList>
            <person name="Lu H."/>
        </authorList>
    </citation>
    <scope>NUCLEOTIDE SEQUENCE [LARGE SCALE GENOMIC DNA]</scope>
    <source>
        <strain evidence="13 14">KCTC 23307</strain>
    </source>
</reference>
<keyword evidence="4 11" id="KW-0285">Flavoprotein</keyword>
<evidence type="ECO:0000256" key="6">
    <source>
        <dbReference type="ARBA" id="ARBA00022723"/>
    </source>
</evidence>
<dbReference type="InterPro" id="IPR024932">
    <property type="entry name" value="ApbE"/>
</dbReference>
<evidence type="ECO:0000256" key="12">
    <source>
        <dbReference type="SAM" id="SignalP"/>
    </source>
</evidence>
<gene>
    <name evidence="13" type="ORF">VB248_06920</name>
</gene>
<evidence type="ECO:0000256" key="9">
    <source>
        <dbReference type="ARBA" id="ARBA00031306"/>
    </source>
</evidence>
<evidence type="ECO:0000256" key="4">
    <source>
        <dbReference type="ARBA" id="ARBA00022630"/>
    </source>
</evidence>
<keyword evidence="7 11" id="KW-0274">FAD</keyword>
<dbReference type="EMBL" id="JAYFUM010000007">
    <property type="protein sequence ID" value="MEA5138856.1"/>
    <property type="molecule type" value="Genomic_DNA"/>
</dbReference>
<evidence type="ECO:0000256" key="3">
    <source>
        <dbReference type="ARBA" id="ARBA00016337"/>
    </source>
</evidence>
<keyword evidence="6 11" id="KW-0479">Metal-binding</keyword>
<evidence type="ECO:0000256" key="8">
    <source>
        <dbReference type="ARBA" id="ARBA00022842"/>
    </source>
</evidence>
<protein>
    <recommendedName>
        <fullName evidence="3 11">FAD:protein FMN transferase</fullName>
        <ecNumber evidence="2 11">2.7.1.180</ecNumber>
    </recommendedName>
    <alternativeName>
        <fullName evidence="9 11">Flavin transferase</fullName>
    </alternativeName>
</protein>
<organism evidence="13 14">
    <name type="scientific">Arcicella rigui</name>
    <dbReference type="NCBI Taxonomy" id="797020"/>
    <lineage>
        <taxon>Bacteria</taxon>
        <taxon>Pseudomonadati</taxon>
        <taxon>Bacteroidota</taxon>
        <taxon>Cytophagia</taxon>
        <taxon>Cytophagales</taxon>
        <taxon>Flectobacillaceae</taxon>
        <taxon>Arcicella</taxon>
    </lineage>
</organism>
<dbReference type="InterPro" id="IPR003374">
    <property type="entry name" value="ApbE-like_sf"/>
</dbReference>
<evidence type="ECO:0000313" key="13">
    <source>
        <dbReference type="EMBL" id="MEA5138856.1"/>
    </source>
</evidence>
<evidence type="ECO:0000256" key="1">
    <source>
        <dbReference type="ARBA" id="ARBA00001946"/>
    </source>
</evidence>
<evidence type="ECO:0000256" key="7">
    <source>
        <dbReference type="ARBA" id="ARBA00022827"/>
    </source>
</evidence>
<name>A0ABU5Q7M1_9BACT</name>
<evidence type="ECO:0000313" key="14">
    <source>
        <dbReference type="Proteomes" id="UP001302949"/>
    </source>
</evidence>
<accession>A0ABU5Q7M1</accession>
<comment type="cofactor">
    <cofactor evidence="1">
        <name>Mg(2+)</name>
        <dbReference type="ChEBI" id="CHEBI:18420"/>
    </cofactor>
</comment>
<evidence type="ECO:0000256" key="2">
    <source>
        <dbReference type="ARBA" id="ARBA00011955"/>
    </source>
</evidence>
<dbReference type="Proteomes" id="UP001302949">
    <property type="component" value="Unassembled WGS sequence"/>
</dbReference>
<keyword evidence="12" id="KW-0732">Signal</keyword>
<proteinExistence type="inferred from homology"/>
<dbReference type="GO" id="GO:0016740">
    <property type="term" value="F:transferase activity"/>
    <property type="evidence" value="ECO:0007669"/>
    <property type="project" value="UniProtKB-KW"/>
</dbReference>
<comment type="catalytic activity">
    <reaction evidence="10 11">
        <text>L-threonyl-[protein] + FAD = FMN-L-threonyl-[protein] + AMP + H(+)</text>
        <dbReference type="Rhea" id="RHEA:36847"/>
        <dbReference type="Rhea" id="RHEA-COMP:11060"/>
        <dbReference type="Rhea" id="RHEA-COMP:11061"/>
        <dbReference type="ChEBI" id="CHEBI:15378"/>
        <dbReference type="ChEBI" id="CHEBI:30013"/>
        <dbReference type="ChEBI" id="CHEBI:57692"/>
        <dbReference type="ChEBI" id="CHEBI:74257"/>
        <dbReference type="ChEBI" id="CHEBI:456215"/>
        <dbReference type="EC" id="2.7.1.180"/>
    </reaction>
</comment>
<keyword evidence="14" id="KW-1185">Reference proteome</keyword>
<feature type="signal peptide" evidence="12">
    <location>
        <begin position="1"/>
        <end position="17"/>
    </location>
</feature>
<evidence type="ECO:0000256" key="10">
    <source>
        <dbReference type="ARBA" id="ARBA00048540"/>
    </source>
</evidence>